<comment type="caution">
    <text evidence="4">The sequence shown here is derived from an EMBL/GenBank/DDBJ whole genome shotgun (WGS) entry which is preliminary data.</text>
</comment>
<dbReference type="PANTHER" id="PTHR14503:SF4">
    <property type="entry name" value="LARGE RIBOSOMAL SUBUNIT PROTEIN BL34M"/>
    <property type="match status" value="1"/>
</dbReference>
<dbReference type="Pfam" id="PF00468">
    <property type="entry name" value="Ribosomal_L34"/>
    <property type="match status" value="1"/>
</dbReference>
<dbReference type="Gene3D" id="1.10.287.3980">
    <property type="match status" value="1"/>
</dbReference>
<dbReference type="GO" id="GO:0005762">
    <property type="term" value="C:mitochondrial large ribosomal subunit"/>
    <property type="evidence" value="ECO:0007669"/>
    <property type="project" value="TreeGrafter"/>
</dbReference>
<comment type="similarity">
    <text evidence="1">Belongs to the bacterial ribosomal protein bL34 family.</text>
</comment>
<dbReference type="HAMAP" id="MF_00391">
    <property type="entry name" value="Ribosomal_bL34"/>
    <property type="match status" value="1"/>
</dbReference>
<dbReference type="AlphaFoldDB" id="A0A8H8RI97"/>
<dbReference type="GO" id="GO:0003735">
    <property type="term" value="F:structural constituent of ribosome"/>
    <property type="evidence" value="ECO:0007669"/>
    <property type="project" value="InterPro"/>
</dbReference>
<reference evidence="4 5" key="1">
    <citation type="submission" date="2018-05" db="EMBL/GenBank/DDBJ databases">
        <title>Genome sequencing and assembly of the regulated plant pathogen Lachnellula willkommii and related sister species for the development of diagnostic species identification markers.</title>
        <authorList>
            <person name="Giroux E."/>
            <person name="Bilodeau G."/>
        </authorList>
    </citation>
    <scope>NUCLEOTIDE SEQUENCE [LARGE SCALE GENOMIC DNA]</scope>
    <source>
        <strain evidence="4 5">CBS 197.66</strain>
    </source>
</reference>
<evidence type="ECO:0000256" key="1">
    <source>
        <dbReference type="ARBA" id="ARBA00010111"/>
    </source>
</evidence>
<evidence type="ECO:0000313" key="4">
    <source>
        <dbReference type="EMBL" id="TVY33852.1"/>
    </source>
</evidence>
<proteinExistence type="inferred from homology"/>
<sequence>MLCLRCSRGLNAFSKLSIASASRTAHLITPLASSSKRTFTSLPSLRPTIIPSSLSFSLRPNPTTTTASSTTTDLDATAILPISTHPSMNSTQIRCAGRNTFNPSHFVRKRRHGFLARVKSRTGRMMLKRRRAKKRSTLSH</sequence>
<keyword evidence="2 4" id="KW-0689">Ribosomal protein</keyword>
<dbReference type="Proteomes" id="UP000462212">
    <property type="component" value="Unassembled WGS sequence"/>
</dbReference>
<evidence type="ECO:0000256" key="2">
    <source>
        <dbReference type="ARBA" id="ARBA00022980"/>
    </source>
</evidence>
<accession>A0A8H8RI97</accession>
<dbReference type="InterPro" id="IPR000271">
    <property type="entry name" value="Ribosomal_bL34"/>
</dbReference>
<dbReference type="PANTHER" id="PTHR14503">
    <property type="entry name" value="MITOCHONDRIAL RIBOSOMAL PROTEIN 34 FAMILY MEMBER"/>
    <property type="match status" value="1"/>
</dbReference>
<keyword evidence="5" id="KW-1185">Reference proteome</keyword>
<name>A0A8H8RI97_9HELO</name>
<dbReference type="OrthoDB" id="431691at2759"/>
<gene>
    <name evidence="4" type="primary">rpmH</name>
    <name evidence="4" type="ORF">LSUB1_G007209</name>
</gene>
<evidence type="ECO:0000313" key="5">
    <source>
        <dbReference type="Proteomes" id="UP000462212"/>
    </source>
</evidence>
<dbReference type="NCBIfam" id="TIGR01030">
    <property type="entry name" value="rpmH_bact"/>
    <property type="match status" value="1"/>
</dbReference>
<protein>
    <submittedName>
        <fullName evidence="4">50S ribosomal protein L34</fullName>
    </submittedName>
</protein>
<evidence type="ECO:0000256" key="3">
    <source>
        <dbReference type="ARBA" id="ARBA00023274"/>
    </source>
</evidence>
<dbReference type="GO" id="GO:0006412">
    <property type="term" value="P:translation"/>
    <property type="evidence" value="ECO:0007669"/>
    <property type="project" value="InterPro"/>
</dbReference>
<organism evidence="4 5">
    <name type="scientific">Lachnellula subtilissima</name>
    <dbReference type="NCBI Taxonomy" id="602034"/>
    <lineage>
        <taxon>Eukaryota</taxon>
        <taxon>Fungi</taxon>
        <taxon>Dikarya</taxon>
        <taxon>Ascomycota</taxon>
        <taxon>Pezizomycotina</taxon>
        <taxon>Leotiomycetes</taxon>
        <taxon>Helotiales</taxon>
        <taxon>Lachnaceae</taxon>
        <taxon>Lachnellula</taxon>
    </lineage>
</organism>
<keyword evidence="3" id="KW-0687">Ribonucleoprotein</keyword>
<dbReference type="EMBL" id="QGMJ01000731">
    <property type="protein sequence ID" value="TVY33852.1"/>
    <property type="molecule type" value="Genomic_DNA"/>
</dbReference>